<dbReference type="AlphaFoldDB" id="X0XTM2"/>
<protein>
    <submittedName>
        <fullName evidence="1">Uncharacterized protein</fullName>
    </submittedName>
</protein>
<feature type="non-terminal residue" evidence="1">
    <location>
        <position position="1"/>
    </location>
</feature>
<organism evidence="1">
    <name type="scientific">marine sediment metagenome</name>
    <dbReference type="NCBI Taxonomy" id="412755"/>
    <lineage>
        <taxon>unclassified sequences</taxon>
        <taxon>metagenomes</taxon>
        <taxon>ecological metagenomes</taxon>
    </lineage>
</organism>
<name>X0XTM2_9ZZZZ</name>
<evidence type="ECO:0000313" key="1">
    <source>
        <dbReference type="EMBL" id="GAG38667.1"/>
    </source>
</evidence>
<accession>X0XTM2</accession>
<sequence>NLIGNEITLIEHRGFGNCGYEAIKKFFEHYHIQLPSVPFLEPEFYNPLFLKIFCEGLYKKGEHQIPPGLKGVTSVFDFFLDSVNEKLGKDIPQYDIAQKLVQKTAYELAAKMAECSVEWLAYDEADDFIKSIWPSETHFIFPLRTLISEGLLSVDRFLTESGDRYEGVKFCYQRFSDHMITHYLLKQFVSSKSIAKKGNRENKFFAIFKKVAQKYRRVKLKRAFRLEKALGKFIKNEYSCWKYSGIIEAFSVQ</sequence>
<gene>
    <name evidence="1" type="ORF">S01H1_62017</name>
</gene>
<comment type="caution">
    <text evidence="1">The sequence shown here is derived from an EMBL/GenBank/DDBJ whole genome shotgun (WGS) entry which is preliminary data.</text>
</comment>
<feature type="non-terminal residue" evidence="1">
    <location>
        <position position="253"/>
    </location>
</feature>
<reference evidence="1" key="1">
    <citation type="journal article" date="2014" name="Front. Microbiol.">
        <title>High frequency of phylogenetically diverse reductive dehalogenase-homologous genes in deep subseafloor sedimentary metagenomes.</title>
        <authorList>
            <person name="Kawai M."/>
            <person name="Futagami T."/>
            <person name="Toyoda A."/>
            <person name="Takaki Y."/>
            <person name="Nishi S."/>
            <person name="Hori S."/>
            <person name="Arai W."/>
            <person name="Tsubouchi T."/>
            <person name="Morono Y."/>
            <person name="Uchiyama I."/>
            <person name="Ito T."/>
            <person name="Fujiyama A."/>
            <person name="Inagaki F."/>
            <person name="Takami H."/>
        </authorList>
    </citation>
    <scope>NUCLEOTIDE SEQUENCE</scope>
    <source>
        <strain evidence="1">Expedition CK06-06</strain>
    </source>
</reference>
<proteinExistence type="predicted"/>
<dbReference type="EMBL" id="BARS01040707">
    <property type="protein sequence ID" value="GAG38667.1"/>
    <property type="molecule type" value="Genomic_DNA"/>
</dbReference>